<dbReference type="SUPFAM" id="SSF51126">
    <property type="entry name" value="Pectin lyase-like"/>
    <property type="match status" value="1"/>
</dbReference>
<feature type="transmembrane region" description="Helical" evidence="9">
    <location>
        <begin position="962"/>
        <end position="983"/>
    </location>
</feature>
<dbReference type="InterPro" id="IPR003368">
    <property type="entry name" value="POMP_repeat"/>
</dbReference>
<gene>
    <name evidence="10" type="ORF">JKP88DRAFT_318258</name>
</gene>
<dbReference type="InterPro" id="IPR012334">
    <property type="entry name" value="Pectin_lyas_fold"/>
</dbReference>
<name>A0A836CDT7_9STRA</name>
<evidence type="ECO:0000313" key="10">
    <source>
        <dbReference type="EMBL" id="KAG5182785.1"/>
    </source>
</evidence>
<keyword evidence="9" id="KW-1133">Transmembrane helix</keyword>
<feature type="transmembrane region" description="Helical" evidence="9">
    <location>
        <begin position="859"/>
        <end position="879"/>
    </location>
</feature>
<dbReference type="EMBL" id="JAFCMP010000224">
    <property type="protein sequence ID" value="KAG5182785.1"/>
    <property type="molecule type" value="Genomic_DNA"/>
</dbReference>
<evidence type="ECO:0000313" key="11">
    <source>
        <dbReference type="Proteomes" id="UP000664859"/>
    </source>
</evidence>
<accession>A0A836CDT7</accession>
<organism evidence="10 11">
    <name type="scientific">Tribonema minus</name>
    <dbReference type="NCBI Taxonomy" id="303371"/>
    <lineage>
        <taxon>Eukaryota</taxon>
        <taxon>Sar</taxon>
        <taxon>Stramenopiles</taxon>
        <taxon>Ochrophyta</taxon>
        <taxon>PX clade</taxon>
        <taxon>Xanthophyceae</taxon>
        <taxon>Tribonematales</taxon>
        <taxon>Tribonemataceae</taxon>
        <taxon>Tribonema</taxon>
    </lineage>
</organism>
<evidence type="ECO:0000256" key="2">
    <source>
        <dbReference type="ARBA" id="ARBA00004442"/>
    </source>
</evidence>
<feature type="transmembrane region" description="Helical" evidence="9">
    <location>
        <begin position="801"/>
        <end position="822"/>
    </location>
</feature>
<dbReference type="AlphaFoldDB" id="A0A836CDT7"/>
<dbReference type="GO" id="GO:0005576">
    <property type="term" value="C:extracellular region"/>
    <property type="evidence" value="ECO:0007669"/>
    <property type="project" value="UniProtKB-SubCell"/>
</dbReference>
<feature type="region of interest" description="Disordered" evidence="8">
    <location>
        <begin position="249"/>
        <end position="271"/>
    </location>
</feature>
<dbReference type="PANTHER" id="PTHR11319">
    <property type="entry name" value="G PROTEIN-COUPLED RECEPTOR-RELATED"/>
    <property type="match status" value="1"/>
</dbReference>
<evidence type="ECO:0000256" key="8">
    <source>
        <dbReference type="SAM" id="MobiDB-lite"/>
    </source>
</evidence>
<keyword evidence="5" id="KW-0732">Signal</keyword>
<dbReference type="Pfam" id="PF02415">
    <property type="entry name" value="Chlam_PMP"/>
    <property type="match status" value="1"/>
</dbReference>
<dbReference type="PANTHER" id="PTHR11319:SF35">
    <property type="entry name" value="OUTER MEMBRANE PROTEIN PMPC-RELATED"/>
    <property type="match status" value="1"/>
</dbReference>
<evidence type="ECO:0000256" key="5">
    <source>
        <dbReference type="ARBA" id="ARBA00022729"/>
    </source>
</evidence>
<keyword evidence="7" id="KW-0998">Cell outer membrane</keyword>
<sequence length="1223" mass="129710">MEDMRDEVNKVTDQKIEALKAQMSEDIASLSAEAVKAVEDIFAQLPSRVYSVEEAEAMWKAGQAPFLEAEEDEAEENKVRKESAFSPGLTLRSSPRSTIRRRTLHSMTLRLLLLYAAVSAAVAAAVGTGPAAAPATTGFTSPKSGALQVNVTNHDTLNTLREWAALSCEDGLRIAATAAWNDTLTVLNPIVVGNGTHLTLTSISWSSEASRPGLDDKLPGLSGLYTTSSHSFFYSRHFVVGGDNAADTLSTADSGQSTSSTSIQQEEPTGTGLTLRGLRLKDGYAFDNNGGSVLVRYGTLHISGCIFSSNSAEGRGGAVSVLAADDITITDCKFFDNHGKGGFGGAITADVGVASLLITTCTFTSNSATNRGTPGRGGAVWAQANVEVESSTFQSNTAMSGGGCISGNVFGAVSIRVRSSIFTQCASSEAGGAIAGFYGTTIFNTTFNRCAASLGGAVHAQGGNMLVEASMFTNNSATAAGGALYTDSSWPYQLVSCTFAGNQAQDGGAVMWRLQGLDHAFTESSSVSGVSDINFSISDTLFAGNKALDAGGAVLLDGDLFAPFVQPAPLIDDLTVTNVTFYGNTAGVGGGLASTVPFPPGDAIRVFGTSNFSDNYADTCFDGGFGSSSKWLEWTNTSSCADIDAVPTPLEMGASFYSGFSASFAPLNALGGTYFNLDQPSHVCCRPGYFASTTTTCALCNNPGYTCDQACTRGDTVTLMPGYWRGASVAAQEIIVHECWNSDACHGALVVMPADDTNASKTAADGYCAQGYMGPYCAVCASGYASGSKYTCYQCTAANRAAAITGTIIAALVAVAAIMYLLPFWDVNGTAGALAAWGLQRDIIKCCGRFRVNGNHLRIPIIVIQLIGGFISITGLELAPSFETFIRTLSVLPILSFGWGCVWDASFYQRLLVMTLFPLVLVALLGISWLRVLARVRKMRCSVDDAAAQAVRQHALHKHWTAFLALTFLVYGTVSSIIFQTFACDHVQELHTAYLRVDYSIECYNNTEYWWYFGYAMAMMLVYPIGIPALYAVLVYRKRCHKMTMAAAIGGDAHMRAFSTAPACVPDPLRRGCDKSAEAGLGISLSMENSPASSTLRRAPMSNLAVEQLGDTTEAKLAQDQEVLTDLVSASAFLWAQYTPEAEWWELLECLRRILLTGALVFILPGSAGQAAVSMFMAFALLLVFMAKKPHKEYAARGQYLLGAVIVYMASSTALLIKAQPDC</sequence>
<feature type="transmembrane region" description="Helical" evidence="9">
    <location>
        <begin position="1009"/>
        <end position="1036"/>
    </location>
</feature>
<proteinExistence type="predicted"/>
<evidence type="ECO:0000256" key="4">
    <source>
        <dbReference type="ARBA" id="ARBA00022525"/>
    </source>
</evidence>
<dbReference type="OrthoDB" id="5950997at2759"/>
<comment type="subcellular location">
    <subcellularLocation>
        <location evidence="1">Cell envelope</location>
    </subcellularLocation>
    <subcellularLocation>
        <location evidence="2">Cell outer membrane</location>
    </subcellularLocation>
    <subcellularLocation>
        <location evidence="3">Secreted</location>
    </subcellularLocation>
</comment>
<dbReference type="Proteomes" id="UP000664859">
    <property type="component" value="Unassembled WGS sequence"/>
</dbReference>
<evidence type="ECO:0000256" key="3">
    <source>
        <dbReference type="ARBA" id="ARBA00004613"/>
    </source>
</evidence>
<evidence type="ECO:0000256" key="9">
    <source>
        <dbReference type="SAM" id="Phobius"/>
    </source>
</evidence>
<evidence type="ECO:0000256" key="1">
    <source>
        <dbReference type="ARBA" id="ARBA00004196"/>
    </source>
</evidence>
<dbReference type="InterPro" id="IPR006626">
    <property type="entry name" value="PbH1"/>
</dbReference>
<dbReference type="InterPro" id="IPR011050">
    <property type="entry name" value="Pectin_lyase_fold/virulence"/>
</dbReference>
<keyword evidence="9" id="KW-0812">Transmembrane</keyword>
<comment type="caution">
    <text evidence="10">The sequence shown here is derived from an EMBL/GenBank/DDBJ whole genome shotgun (WGS) entry which is preliminary data.</text>
</comment>
<keyword evidence="6 9" id="KW-0472">Membrane</keyword>
<feature type="transmembrane region" description="Helical" evidence="9">
    <location>
        <begin position="1154"/>
        <end position="1187"/>
    </location>
</feature>
<evidence type="ECO:0000256" key="6">
    <source>
        <dbReference type="ARBA" id="ARBA00023136"/>
    </source>
</evidence>
<protein>
    <submittedName>
        <fullName evidence="10">Uncharacterized protein</fullName>
    </submittedName>
</protein>
<feature type="transmembrane region" description="Helical" evidence="9">
    <location>
        <begin position="111"/>
        <end position="133"/>
    </location>
</feature>
<evidence type="ECO:0000256" key="7">
    <source>
        <dbReference type="ARBA" id="ARBA00023237"/>
    </source>
</evidence>
<feature type="compositionally biased region" description="Low complexity" evidence="8">
    <location>
        <begin position="250"/>
        <end position="271"/>
    </location>
</feature>
<reference evidence="10" key="1">
    <citation type="submission" date="2021-02" db="EMBL/GenBank/DDBJ databases">
        <title>First Annotated Genome of the Yellow-green Alga Tribonema minus.</title>
        <authorList>
            <person name="Mahan K.M."/>
        </authorList>
    </citation>
    <scope>NUCLEOTIDE SEQUENCE</scope>
    <source>
        <strain evidence="10">UTEX B ZZ1240</strain>
    </source>
</reference>
<dbReference type="Gene3D" id="2.160.20.10">
    <property type="entry name" value="Single-stranded right-handed beta-helix, Pectin lyase-like"/>
    <property type="match status" value="1"/>
</dbReference>
<feature type="region of interest" description="Disordered" evidence="8">
    <location>
        <begin position="71"/>
        <end position="93"/>
    </location>
</feature>
<feature type="transmembrane region" description="Helical" evidence="9">
    <location>
        <begin position="1199"/>
        <end position="1217"/>
    </location>
</feature>
<dbReference type="SMART" id="SM00710">
    <property type="entry name" value="PbH1"/>
    <property type="match status" value="4"/>
</dbReference>
<keyword evidence="4" id="KW-0964">Secreted</keyword>
<keyword evidence="11" id="KW-1185">Reference proteome</keyword>
<feature type="transmembrane region" description="Helical" evidence="9">
    <location>
        <begin position="907"/>
        <end position="930"/>
    </location>
</feature>